<dbReference type="PANTHER" id="PTHR38402">
    <property type="entry name" value="MITOCHONDRIAL OUTER MEMBRANE PROTEIN OM14"/>
    <property type="match status" value="1"/>
</dbReference>
<feature type="transmembrane region" description="Helical" evidence="2">
    <location>
        <begin position="141"/>
        <end position="161"/>
    </location>
</feature>
<comment type="caution">
    <text evidence="4">The sequence shown here is derived from an EMBL/GenBank/DDBJ whole genome shotgun (WGS) entry which is preliminary data.</text>
</comment>
<organism evidence="4 5">
    <name type="scientific">Penicillium egyptiacum</name>
    <dbReference type="NCBI Taxonomy" id="1303716"/>
    <lineage>
        <taxon>Eukaryota</taxon>
        <taxon>Fungi</taxon>
        <taxon>Dikarya</taxon>
        <taxon>Ascomycota</taxon>
        <taxon>Pezizomycotina</taxon>
        <taxon>Eurotiomycetes</taxon>
        <taxon>Eurotiomycetidae</taxon>
        <taxon>Eurotiales</taxon>
        <taxon>Aspergillaceae</taxon>
        <taxon>Penicillium</taxon>
    </lineage>
</organism>
<evidence type="ECO:0000256" key="2">
    <source>
        <dbReference type="SAM" id="Phobius"/>
    </source>
</evidence>
<dbReference type="OrthoDB" id="5422928at2759"/>
<feature type="signal peptide" evidence="3">
    <location>
        <begin position="1"/>
        <end position="16"/>
    </location>
</feature>
<feature type="transmembrane region" description="Helical" evidence="2">
    <location>
        <begin position="173"/>
        <end position="191"/>
    </location>
</feature>
<dbReference type="GO" id="GO:0005741">
    <property type="term" value="C:mitochondrial outer membrane"/>
    <property type="evidence" value="ECO:0007669"/>
    <property type="project" value="InterPro"/>
</dbReference>
<feature type="compositionally biased region" description="Basic and acidic residues" evidence="1">
    <location>
        <begin position="103"/>
        <end position="127"/>
    </location>
</feature>
<feature type="region of interest" description="Disordered" evidence="1">
    <location>
        <begin position="90"/>
        <end position="131"/>
    </location>
</feature>
<proteinExistence type="predicted"/>
<dbReference type="InterPro" id="IPR039454">
    <property type="entry name" value="OM14"/>
</dbReference>
<evidence type="ECO:0000313" key="5">
    <source>
        <dbReference type="Proteomes" id="UP001154252"/>
    </source>
</evidence>
<evidence type="ECO:0008006" key="6">
    <source>
        <dbReference type="Google" id="ProtNLM"/>
    </source>
</evidence>
<keyword evidence="2" id="KW-0812">Transmembrane</keyword>
<name>A0A9W4P1N1_9EURO</name>
<dbReference type="AlphaFoldDB" id="A0A9W4P1N1"/>
<accession>A0A9W4P1N1</accession>
<keyword evidence="2" id="KW-0472">Membrane</keyword>
<evidence type="ECO:0000313" key="4">
    <source>
        <dbReference type="EMBL" id="CAG8894949.1"/>
    </source>
</evidence>
<dbReference type="GO" id="GO:1990593">
    <property type="term" value="F:nascent polypeptide-associated complex binding"/>
    <property type="evidence" value="ECO:0007669"/>
    <property type="project" value="InterPro"/>
</dbReference>
<dbReference type="PANTHER" id="PTHR38402:SF1">
    <property type="entry name" value="MITOCHONDRIAL OUTER MEMBRANE PROTEIN OM14"/>
    <property type="match status" value="1"/>
</dbReference>
<keyword evidence="2" id="KW-1133">Transmembrane helix</keyword>
<evidence type="ECO:0000256" key="1">
    <source>
        <dbReference type="SAM" id="MobiDB-lite"/>
    </source>
</evidence>
<gene>
    <name evidence="4" type="ORF">PEGY_LOCUS4005</name>
</gene>
<dbReference type="EMBL" id="CAJVRC010000851">
    <property type="protein sequence ID" value="CAG8894949.1"/>
    <property type="molecule type" value="Genomic_DNA"/>
</dbReference>
<sequence length="203" mass="22228">MFLFVLAVKVLTRISSDYLLTTSRATPCLTPTQLRRALSSPPRIAKYRLHTANTSSSRAPPVGGIYHDETESTASLIDVDGPHIQTVESDFLKNDVQTTTQAERIEREAEEKEKREEEKQKKARSQEVKSSGICGNTSNPVFIANAAIATVVGVGIGFGAYKQHARGNLSWELVGLSAGAVGIFGAVDYFVSKWFLQNKFPPK</sequence>
<dbReference type="GO" id="GO:0006626">
    <property type="term" value="P:protein targeting to mitochondrion"/>
    <property type="evidence" value="ECO:0007669"/>
    <property type="project" value="TreeGrafter"/>
</dbReference>
<feature type="chain" id="PRO_5040804757" description="Mitochondrial outer membrane protein OM14 C-terminal domain-containing protein" evidence="3">
    <location>
        <begin position="17"/>
        <end position="203"/>
    </location>
</feature>
<dbReference type="Proteomes" id="UP001154252">
    <property type="component" value="Unassembled WGS sequence"/>
</dbReference>
<keyword evidence="3" id="KW-0732">Signal</keyword>
<keyword evidence="5" id="KW-1185">Reference proteome</keyword>
<protein>
    <recommendedName>
        <fullName evidence="6">Mitochondrial outer membrane protein OM14 C-terminal domain-containing protein</fullName>
    </recommendedName>
</protein>
<reference evidence="4" key="1">
    <citation type="submission" date="2021-07" db="EMBL/GenBank/DDBJ databases">
        <authorList>
            <person name="Branca A.L. A."/>
        </authorList>
    </citation>
    <scope>NUCLEOTIDE SEQUENCE</scope>
</reference>
<evidence type="ECO:0000256" key="3">
    <source>
        <dbReference type="SAM" id="SignalP"/>
    </source>
</evidence>